<dbReference type="Proteomes" id="UP000050525">
    <property type="component" value="Unassembled WGS sequence"/>
</dbReference>
<name>A0A151MGQ8_ALLMI</name>
<evidence type="ECO:0000313" key="1">
    <source>
        <dbReference type="EMBL" id="KYO23712.1"/>
    </source>
</evidence>
<protein>
    <submittedName>
        <fullName evidence="1">Uncharacterized protein</fullName>
    </submittedName>
</protein>
<sequence>MVESPSHLSLLSAYPPSTPGAETVKRITLKHLNSKVTSDLNCVVHAASLICPPQSSHKPLLFGNEDGIFICLDAWSHSLNDPEHFSVAS</sequence>
<dbReference type="EMBL" id="AKHW03006178">
    <property type="protein sequence ID" value="KYO23712.1"/>
    <property type="molecule type" value="Genomic_DNA"/>
</dbReference>
<proteinExistence type="predicted"/>
<gene>
    <name evidence="1" type="ORF">Y1Q_0002335</name>
</gene>
<dbReference type="AlphaFoldDB" id="A0A151MGQ8"/>
<accession>A0A151MGQ8</accession>
<reference evidence="1 2" key="1">
    <citation type="journal article" date="2012" name="Genome Biol.">
        <title>Sequencing three crocodilian genomes to illuminate the evolution of archosaurs and amniotes.</title>
        <authorList>
            <person name="St John J.A."/>
            <person name="Braun E.L."/>
            <person name="Isberg S.R."/>
            <person name="Miles L.G."/>
            <person name="Chong A.Y."/>
            <person name="Gongora J."/>
            <person name="Dalzell P."/>
            <person name="Moran C."/>
            <person name="Bed'hom B."/>
            <person name="Abzhanov A."/>
            <person name="Burgess S.C."/>
            <person name="Cooksey A.M."/>
            <person name="Castoe T.A."/>
            <person name="Crawford N.G."/>
            <person name="Densmore L.D."/>
            <person name="Drew J.C."/>
            <person name="Edwards S.V."/>
            <person name="Faircloth B.C."/>
            <person name="Fujita M.K."/>
            <person name="Greenwold M.J."/>
            <person name="Hoffmann F.G."/>
            <person name="Howard J.M."/>
            <person name="Iguchi T."/>
            <person name="Janes D.E."/>
            <person name="Khan S.Y."/>
            <person name="Kohno S."/>
            <person name="de Koning A.J."/>
            <person name="Lance S.L."/>
            <person name="McCarthy F.M."/>
            <person name="McCormack J.E."/>
            <person name="Merchant M.E."/>
            <person name="Peterson D.G."/>
            <person name="Pollock D.D."/>
            <person name="Pourmand N."/>
            <person name="Raney B.J."/>
            <person name="Roessler K.A."/>
            <person name="Sanford J.R."/>
            <person name="Sawyer R.H."/>
            <person name="Schmidt C.J."/>
            <person name="Triplett E.W."/>
            <person name="Tuberville T.D."/>
            <person name="Venegas-Anaya M."/>
            <person name="Howard J.T."/>
            <person name="Jarvis E.D."/>
            <person name="Guillette L.J.Jr."/>
            <person name="Glenn T.C."/>
            <person name="Green R.E."/>
            <person name="Ray D.A."/>
        </authorList>
    </citation>
    <scope>NUCLEOTIDE SEQUENCE [LARGE SCALE GENOMIC DNA]</scope>
    <source>
        <strain evidence="1">KSC_2009_1</strain>
    </source>
</reference>
<keyword evidence="2" id="KW-1185">Reference proteome</keyword>
<evidence type="ECO:0000313" key="2">
    <source>
        <dbReference type="Proteomes" id="UP000050525"/>
    </source>
</evidence>
<organism evidence="1 2">
    <name type="scientific">Alligator mississippiensis</name>
    <name type="common">American alligator</name>
    <dbReference type="NCBI Taxonomy" id="8496"/>
    <lineage>
        <taxon>Eukaryota</taxon>
        <taxon>Metazoa</taxon>
        <taxon>Chordata</taxon>
        <taxon>Craniata</taxon>
        <taxon>Vertebrata</taxon>
        <taxon>Euteleostomi</taxon>
        <taxon>Archelosauria</taxon>
        <taxon>Archosauria</taxon>
        <taxon>Crocodylia</taxon>
        <taxon>Alligatoridae</taxon>
        <taxon>Alligatorinae</taxon>
        <taxon>Alligator</taxon>
    </lineage>
</organism>
<comment type="caution">
    <text evidence="1">The sequence shown here is derived from an EMBL/GenBank/DDBJ whole genome shotgun (WGS) entry which is preliminary data.</text>
</comment>